<dbReference type="Proteomes" id="UP001597079">
    <property type="component" value="Unassembled WGS sequence"/>
</dbReference>
<evidence type="ECO:0000313" key="1">
    <source>
        <dbReference type="EMBL" id="MFD1676751.1"/>
    </source>
</evidence>
<name>A0ABW4JK29_9BACL</name>
<keyword evidence="2" id="KW-1185">Reference proteome</keyword>
<dbReference type="RefSeq" id="WP_377944659.1">
    <property type="nucleotide sequence ID" value="NZ_JBHUCX010000075.1"/>
</dbReference>
<accession>A0ABW4JK29</accession>
<proteinExistence type="predicted"/>
<sequence length="155" mass="17433">MEEFEGRMKEIQAAAHVNAYADKGQATEAGPIVGQLEQLLQQLANRAKKMDAKLEIKVTGGESPGLVAGFVNAHFSTMRYILTSKCSDGQVEVDVQDGEWKEMSNVHGLWGNWLDKKTVYHGEFLEAPIREAIERTFMHWYEKVKLNAQKGIPLQ</sequence>
<gene>
    <name evidence="1" type="ORF">ACFSB2_18930</name>
</gene>
<dbReference type="EMBL" id="JBHUCX010000075">
    <property type="protein sequence ID" value="MFD1676751.1"/>
    <property type="molecule type" value="Genomic_DNA"/>
</dbReference>
<comment type="caution">
    <text evidence="1">The sequence shown here is derived from an EMBL/GenBank/DDBJ whole genome shotgun (WGS) entry which is preliminary data.</text>
</comment>
<organism evidence="1 2">
    <name type="scientific">Alicyclobacillus fodiniaquatilis</name>
    <dbReference type="NCBI Taxonomy" id="1661150"/>
    <lineage>
        <taxon>Bacteria</taxon>
        <taxon>Bacillati</taxon>
        <taxon>Bacillota</taxon>
        <taxon>Bacilli</taxon>
        <taxon>Bacillales</taxon>
        <taxon>Alicyclobacillaceae</taxon>
        <taxon>Alicyclobacillus</taxon>
    </lineage>
</organism>
<protein>
    <submittedName>
        <fullName evidence="1">Uncharacterized protein</fullName>
    </submittedName>
</protein>
<evidence type="ECO:0000313" key="2">
    <source>
        <dbReference type="Proteomes" id="UP001597079"/>
    </source>
</evidence>
<reference evidence="2" key="1">
    <citation type="journal article" date="2019" name="Int. J. Syst. Evol. Microbiol.">
        <title>The Global Catalogue of Microorganisms (GCM) 10K type strain sequencing project: providing services to taxonomists for standard genome sequencing and annotation.</title>
        <authorList>
            <consortium name="The Broad Institute Genomics Platform"/>
            <consortium name="The Broad Institute Genome Sequencing Center for Infectious Disease"/>
            <person name="Wu L."/>
            <person name="Ma J."/>
        </authorList>
    </citation>
    <scope>NUCLEOTIDE SEQUENCE [LARGE SCALE GENOMIC DNA]</scope>
    <source>
        <strain evidence="2">CGMCC 1.12286</strain>
    </source>
</reference>